<feature type="region of interest" description="Disordered" evidence="3">
    <location>
        <begin position="1"/>
        <end position="127"/>
    </location>
</feature>
<evidence type="ECO:0000313" key="5">
    <source>
        <dbReference type="Proteomes" id="UP000038045"/>
    </source>
</evidence>
<dbReference type="SUPFAM" id="SSF54928">
    <property type="entry name" value="RNA-binding domain, RBD"/>
    <property type="match status" value="1"/>
</dbReference>
<protein>
    <submittedName>
        <fullName evidence="6">RRM domain-containing protein</fullName>
    </submittedName>
</protein>
<feature type="compositionally biased region" description="Basic residues" evidence="3">
    <location>
        <begin position="99"/>
        <end position="127"/>
    </location>
</feature>
<dbReference type="STRING" id="131310.A0A0N4Z9B8"/>
<dbReference type="Pfam" id="PF00076">
    <property type="entry name" value="RRM_1"/>
    <property type="match status" value="1"/>
</dbReference>
<proteinExistence type="predicted"/>
<dbReference type="GO" id="GO:0005737">
    <property type="term" value="C:cytoplasm"/>
    <property type="evidence" value="ECO:0007669"/>
    <property type="project" value="TreeGrafter"/>
</dbReference>
<dbReference type="Proteomes" id="UP000038045">
    <property type="component" value="Unplaced"/>
</dbReference>
<dbReference type="GO" id="GO:0000398">
    <property type="term" value="P:mRNA splicing, via spliceosome"/>
    <property type="evidence" value="ECO:0007669"/>
    <property type="project" value="TreeGrafter"/>
</dbReference>
<feature type="compositionally biased region" description="Basic residues" evidence="3">
    <location>
        <begin position="219"/>
        <end position="240"/>
    </location>
</feature>
<feature type="compositionally biased region" description="Basic residues" evidence="3">
    <location>
        <begin position="77"/>
        <end position="91"/>
    </location>
</feature>
<name>A0A0N4Z9B8_PARTI</name>
<dbReference type="InterPro" id="IPR012677">
    <property type="entry name" value="Nucleotide-bd_a/b_plait_sf"/>
</dbReference>
<reference evidence="6" key="1">
    <citation type="submission" date="2017-02" db="UniProtKB">
        <authorList>
            <consortium name="WormBaseParasite"/>
        </authorList>
    </citation>
    <scope>IDENTIFICATION</scope>
</reference>
<evidence type="ECO:0000313" key="6">
    <source>
        <dbReference type="WBParaSite" id="PTRK_0000390900.1"/>
    </source>
</evidence>
<evidence type="ECO:0000256" key="3">
    <source>
        <dbReference type="SAM" id="MobiDB-lite"/>
    </source>
</evidence>
<feature type="compositionally biased region" description="Low complexity" evidence="3">
    <location>
        <begin position="19"/>
        <end position="56"/>
    </location>
</feature>
<dbReference type="PANTHER" id="PTHR15481:SF0">
    <property type="entry name" value="LD23870P-RELATED"/>
    <property type="match status" value="1"/>
</dbReference>
<dbReference type="Gene3D" id="3.30.70.330">
    <property type="match status" value="1"/>
</dbReference>
<dbReference type="GO" id="GO:0005654">
    <property type="term" value="C:nucleoplasm"/>
    <property type="evidence" value="ECO:0007669"/>
    <property type="project" value="TreeGrafter"/>
</dbReference>
<dbReference type="PROSITE" id="PS50102">
    <property type="entry name" value="RRM"/>
    <property type="match status" value="1"/>
</dbReference>
<keyword evidence="5" id="KW-1185">Reference proteome</keyword>
<sequence>MGEDKEEISDKESVKSRSRTVSRSSRSGSSSSSRSRSSSSRSSESSRSSSGRSSSRSSDRSATRSRSSSRVRSVSRERKKSYSRSRSRSPRRSSDRYRSGKKYSPRRRSPDRRRRSRSRSYTRKNRNKRLVIRDITQNVTKEHIKEIFDNYGSVTHIDMVPPTRYEGTAHRGYCFIEYDDPEDAQKAVKYMNNGWLDGRKIRVDLSIPKNVSKRFNSPPRRRYSSPRRDFGRRRYSRSPR</sequence>
<evidence type="ECO:0000256" key="2">
    <source>
        <dbReference type="PROSITE-ProRule" id="PRU00176"/>
    </source>
</evidence>
<organism evidence="5 6">
    <name type="scientific">Parastrongyloides trichosuri</name>
    <name type="common">Possum-specific nematode worm</name>
    <dbReference type="NCBI Taxonomy" id="131310"/>
    <lineage>
        <taxon>Eukaryota</taxon>
        <taxon>Metazoa</taxon>
        <taxon>Ecdysozoa</taxon>
        <taxon>Nematoda</taxon>
        <taxon>Chromadorea</taxon>
        <taxon>Rhabditida</taxon>
        <taxon>Tylenchina</taxon>
        <taxon>Panagrolaimomorpha</taxon>
        <taxon>Strongyloidoidea</taxon>
        <taxon>Strongyloididae</taxon>
        <taxon>Parastrongyloides</taxon>
    </lineage>
</organism>
<dbReference type="PANTHER" id="PTHR15481">
    <property type="entry name" value="RIBONUCLEIC ACID BINDING PROTEIN S1"/>
    <property type="match status" value="1"/>
</dbReference>
<keyword evidence="1 2" id="KW-0694">RNA-binding</keyword>
<dbReference type="AlphaFoldDB" id="A0A0N4Z9B8"/>
<dbReference type="GO" id="GO:0003723">
    <property type="term" value="F:RNA binding"/>
    <property type="evidence" value="ECO:0007669"/>
    <property type="project" value="UniProtKB-UniRule"/>
</dbReference>
<dbReference type="InterPro" id="IPR000504">
    <property type="entry name" value="RRM_dom"/>
</dbReference>
<feature type="domain" description="RRM" evidence="4">
    <location>
        <begin position="128"/>
        <end position="208"/>
    </location>
</feature>
<dbReference type="InterPro" id="IPR035979">
    <property type="entry name" value="RBD_domain_sf"/>
</dbReference>
<dbReference type="SMART" id="SM00360">
    <property type="entry name" value="RRM"/>
    <property type="match status" value="1"/>
</dbReference>
<feature type="region of interest" description="Disordered" evidence="3">
    <location>
        <begin position="211"/>
        <end position="240"/>
    </location>
</feature>
<dbReference type="WBParaSite" id="PTRK_0000390900.1">
    <property type="protein sequence ID" value="PTRK_0000390900.1"/>
    <property type="gene ID" value="PTRK_0000390900"/>
</dbReference>
<accession>A0A0N4Z9B8</accession>
<evidence type="ECO:0000256" key="1">
    <source>
        <dbReference type="ARBA" id="ARBA00022884"/>
    </source>
</evidence>
<evidence type="ECO:0000259" key="4">
    <source>
        <dbReference type="PROSITE" id="PS50102"/>
    </source>
</evidence>
<dbReference type="GO" id="GO:0061574">
    <property type="term" value="C:ASAP complex"/>
    <property type="evidence" value="ECO:0007669"/>
    <property type="project" value="TreeGrafter"/>
</dbReference>